<protein>
    <recommendedName>
        <fullName evidence="6">Dioxygenase</fullName>
        <ecNumber evidence="6">1.13.11.-</ecNumber>
    </recommendedName>
</protein>
<dbReference type="GO" id="GO:0016121">
    <property type="term" value="P:carotene catabolic process"/>
    <property type="evidence" value="ECO:0007669"/>
    <property type="project" value="TreeGrafter"/>
</dbReference>
<dbReference type="GO" id="GO:0010436">
    <property type="term" value="F:carotenoid dioxygenase activity"/>
    <property type="evidence" value="ECO:0007669"/>
    <property type="project" value="TreeGrafter"/>
</dbReference>
<organism evidence="7 8">
    <name type="scientific">Aurantiacibacter xanthus</name>
    <dbReference type="NCBI Taxonomy" id="1784712"/>
    <lineage>
        <taxon>Bacteria</taxon>
        <taxon>Pseudomonadati</taxon>
        <taxon>Pseudomonadota</taxon>
        <taxon>Alphaproteobacteria</taxon>
        <taxon>Sphingomonadales</taxon>
        <taxon>Erythrobacteraceae</taxon>
        <taxon>Aurantiacibacter</taxon>
    </lineage>
</organism>
<dbReference type="InterPro" id="IPR004294">
    <property type="entry name" value="Carotenoid_Oase"/>
</dbReference>
<dbReference type="PANTHER" id="PTHR10543">
    <property type="entry name" value="BETA-CAROTENE DIOXYGENASE"/>
    <property type="match status" value="1"/>
</dbReference>
<evidence type="ECO:0000256" key="6">
    <source>
        <dbReference type="RuleBase" id="RU364048"/>
    </source>
</evidence>
<evidence type="ECO:0000256" key="4">
    <source>
        <dbReference type="ARBA" id="ARBA00023004"/>
    </source>
</evidence>
<dbReference type="OrthoDB" id="6636843at2"/>
<feature type="binding site" evidence="5">
    <location>
        <position position="259"/>
    </location>
    <ligand>
        <name>Fe cation</name>
        <dbReference type="ChEBI" id="CHEBI:24875"/>
        <note>catalytic</note>
    </ligand>
</feature>
<feature type="binding site" evidence="5">
    <location>
        <position position="548"/>
    </location>
    <ligand>
        <name>Fe cation</name>
        <dbReference type="ChEBI" id="CHEBI:24875"/>
        <note>catalytic</note>
    </ligand>
</feature>
<evidence type="ECO:0000256" key="3">
    <source>
        <dbReference type="ARBA" id="ARBA00023002"/>
    </source>
</evidence>
<evidence type="ECO:0000313" key="8">
    <source>
        <dbReference type="Proteomes" id="UP000265366"/>
    </source>
</evidence>
<evidence type="ECO:0000256" key="2">
    <source>
        <dbReference type="ARBA" id="ARBA00022723"/>
    </source>
</evidence>
<reference evidence="7 8" key="1">
    <citation type="submission" date="2018-08" db="EMBL/GenBank/DDBJ databases">
        <title>Erythrobacter zhengii sp.nov., a bacterium isolated from deep-sea sediment.</title>
        <authorList>
            <person name="Fang C."/>
            <person name="Wu Y.-H."/>
            <person name="Sun C."/>
            <person name="Wang H."/>
            <person name="Cheng H."/>
            <person name="Meng F.-X."/>
            <person name="Wang C.-S."/>
            <person name="Xu X.-W."/>
        </authorList>
    </citation>
    <scope>NUCLEOTIDE SEQUENCE [LARGE SCALE GENOMIC DNA]</scope>
    <source>
        <strain evidence="7 8">CCTCC AB 2015396</strain>
    </source>
</reference>
<comment type="caution">
    <text evidence="7">The sequence shown here is derived from an EMBL/GenBank/DDBJ whole genome shotgun (WGS) entry which is preliminary data.</text>
</comment>
<dbReference type="PANTHER" id="PTHR10543:SF89">
    <property type="entry name" value="CAROTENOID 9,10(9',10')-CLEAVAGE DIOXYGENASE 1"/>
    <property type="match status" value="1"/>
</dbReference>
<dbReference type="AlphaFoldDB" id="A0A3A1PCG1"/>
<dbReference type="GO" id="GO:0046872">
    <property type="term" value="F:metal ion binding"/>
    <property type="evidence" value="ECO:0007669"/>
    <property type="project" value="UniProtKB-KW"/>
</dbReference>
<proteinExistence type="inferred from homology"/>
<keyword evidence="8" id="KW-1185">Reference proteome</keyword>
<dbReference type="Pfam" id="PF03055">
    <property type="entry name" value="RPE65"/>
    <property type="match status" value="1"/>
</dbReference>
<evidence type="ECO:0000256" key="1">
    <source>
        <dbReference type="ARBA" id="ARBA00006787"/>
    </source>
</evidence>
<dbReference type="PROSITE" id="PS51318">
    <property type="entry name" value="TAT"/>
    <property type="match status" value="1"/>
</dbReference>
<comment type="similarity">
    <text evidence="1 6">Belongs to the carotenoid oxygenase family.</text>
</comment>
<keyword evidence="2 5" id="KW-0479">Metal-binding</keyword>
<dbReference type="InterPro" id="IPR006311">
    <property type="entry name" value="TAT_signal"/>
</dbReference>
<feature type="binding site" evidence="5">
    <location>
        <position position="310"/>
    </location>
    <ligand>
        <name>Fe cation</name>
        <dbReference type="ChEBI" id="CHEBI:24875"/>
        <note>catalytic</note>
    </ligand>
</feature>
<dbReference type="EMBL" id="QXFM01000022">
    <property type="protein sequence ID" value="RIV91428.1"/>
    <property type="molecule type" value="Genomic_DNA"/>
</dbReference>
<sequence>MERPLSRAAGVLNREALVPIVSATRIDIDAIVVCRNDREGEGDTMTDDKQRAGLGRRDFLGAGAALAGLAASAASAQGAARAAPQVDFPDERGTFGGGGAAAGAVNRTEMDLRDCEVEGDWPTDLDGVFYRVGPDPQYPKPEEHKFDIPFDGEGHVSMFRIKGGHVDYRTRYARNARYKAQAEARRSLFGMYRNPTTDDASVKGLNRGTANTQLFLHHGKLLVFKEDSPPVSMDPLTLETLDPEYTFGGKLESQTHTAHPKIDPLTGEFIGFGYEAGGFLSKDVNVFSADKTGNITWSVTVEAPYAGMMHDFCVTRDYVVLYLVNMVADAERIRAGGVHFSYDSTRPCYLGVLRRGGDGRDIKWFTGPNYFCTHVMGGWNDGTKITVDMDGGEGNQFPFFPSLHEPFDPVKAQGYLRRFTVDMADRDNDKYEAVTIFPEVSGVLARQDDRFHTLPYRYGFLQANGGWAVIDHATQASKVLSVPDYRLSEMCFVPRRKDAPEGDGYLIGLGSSMAEGGRSDLILFDLADTANGPRARVRMPYQCVGQVHGFWADASDIPGAA</sequence>
<evidence type="ECO:0000256" key="5">
    <source>
        <dbReference type="PIRSR" id="PIRSR604294-1"/>
    </source>
</evidence>
<keyword evidence="4 5" id="KW-0408">Iron</keyword>
<keyword evidence="3 6" id="KW-0560">Oxidoreductase</keyword>
<comment type="cofactor">
    <cofactor evidence="5 6">
        <name>Fe(2+)</name>
        <dbReference type="ChEBI" id="CHEBI:29033"/>
    </cofactor>
    <text evidence="5 6">Binds 1 Fe(2+) ion per subunit.</text>
</comment>
<feature type="binding site" evidence="5">
    <location>
        <position position="374"/>
    </location>
    <ligand>
        <name>Fe cation</name>
        <dbReference type="ChEBI" id="CHEBI:24875"/>
        <note>catalytic</note>
    </ligand>
</feature>
<accession>A0A3A1PCG1</accession>
<dbReference type="Proteomes" id="UP000265366">
    <property type="component" value="Unassembled WGS sequence"/>
</dbReference>
<evidence type="ECO:0000313" key="7">
    <source>
        <dbReference type="EMBL" id="RIV91428.1"/>
    </source>
</evidence>
<keyword evidence="6 7" id="KW-0223">Dioxygenase</keyword>
<name>A0A3A1PCG1_9SPHN</name>
<gene>
    <name evidence="7" type="ORF">D2V17_03130</name>
</gene>
<dbReference type="EC" id="1.13.11.-" evidence="6"/>